<evidence type="ECO:0000256" key="1">
    <source>
        <dbReference type="ARBA" id="ARBA00010142"/>
    </source>
</evidence>
<dbReference type="EMBL" id="CAJOBB010000735">
    <property type="protein sequence ID" value="CAF3740575.1"/>
    <property type="molecule type" value="Genomic_DNA"/>
</dbReference>
<dbReference type="Gene3D" id="3.40.50.300">
    <property type="entry name" value="P-loop containing nucleotide triphosphate hydrolases"/>
    <property type="match status" value="1"/>
</dbReference>
<evidence type="ECO:0000256" key="2">
    <source>
        <dbReference type="ARBA" id="ARBA00022741"/>
    </source>
</evidence>
<dbReference type="PANTHER" id="PTHR24072">
    <property type="entry name" value="RHO FAMILY GTPASE"/>
    <property type="match status" value="1"/>
</dbReference>
<comment type="similarity">
    <text evidence="1">Belongs to the small GTPase superfamily. Rho family.</text>
</comment>
<dbReference type="GO" id="GO:0005525">
    <property type="term" value="F:GTP binding"/>
    <property type="evidence" value="ECO:0007669"/>
    <property type="project" value="UniProtKB-KW"/>
</dbReference>
<organism evidence="6 8">
    <name type="scientific">Adineta steineri</name>
    <dbReference type="NCBI Taxonomy" id="433720"/>
    <lineage>
        <taxon>Eukaryota</taxon>
        <taxon>Metazoa</taxon>
        <taxon>Spiralia</taxon>
        <taxon>Gnathifera</taxon>
        <taxon>Rotifera</taxon>
        <taxon>Eurotatoria</taxon>
        <taxon>Bdelloidea</taxon>
        <taxon>Adinetida</taxon>
        <taxon>Adinetidae</taxon>
        <taxon>Adineta</taxon>
    </lineage>
</organism>
<dbReference type="SMART" id="SM00175">
    <property type="entry name" value="RAB"/>
    <property type="match status" value="1"/>
</dbReference>
<gene>
    <name evidence="4" type="ORF">IZO911_LOCUS18214</name>
    <name evidence="6" type="ORF">KXQ929_LOCUS13632</name>
    <name evidence="7" type="ORF">OKA104_LOCUS19896</name>
    <name evidence="5" type="ORF">VCS650_LOCUS15620</name>
</gene>
<dbReference type="Pfam" id="PF00071">
    <property type="entry name" value="Ras"/>
    <property type="match status" value="1"/>
</dbReference>
<keyword evidence="2" id="KW-0547">Nucleotide-binding</keyword>
<dbReference type="InterPro" id="IPR027417">
    <property type="entry name" value="P-loop_NTPase"/>
</dbReference>
<dbReference type="EMBL" id="CAJNOE010000174">
    <property type="protein sequence ID" value="CAF1011644.1"/>
    <property type="molecule type" value="Genomic_DNA"/>
</dbReference>
<dbReference type="Proteomes" id="UP000663881">
    <property type="component" value="Unassembled WGS sequence"/>
</dbReference>
<dbReference type="OrthoDB" id="9990299at2759"/>
<dbReference type="InterPro" id="IPR001806">
    <property type="entry name" value="Small_GTPase"/>
</dbReference>
<dbReference type="Proteomes" id="UP000663868">
    <property type="component" value="Unassembled WGS sequence"/>
</dbReference>
<accession>A0A818XKR5</accession>
<dbReference type="InterPro" id="IPR005225">
    <property type="entry name" value="Small_GTP-bd"/>
</dbReference>
<evidence type="ECO:0000313" key="7">
    <source>
        <dbReference type="EMBL" id="CAF3824546.1"/>
    </source>
</evidence>
<reference evidence="6" key="1">
    <citation type="submission" date="2021-02" db="EMBL/GenBank/DDBJ databases">
        <authorList>
            <person name="Nowell W R."/>
        </authorList>
    </citation>
    <scope>NUCLEOTIDE SEQUENCE</scope>
</reference>
<evidence type="ECO:0000256" key="3">
    <source>
        <dbReference type="ARBA" id="ARBA00023134"/>
    </source>
</evidence>
<evidence type="ECO:0000313" key="6">
    <source>
        <dbReference type="EMBL" id="CAF3740575.1"/>
    </source>
</evidence>
<dbReference type="PROSITE" id="PS51419">
    <property type="entry name" value="RAB"/>
    <property type="match status" value="1"/>
</dbReference>
<proteinExistence type="inferred from homology"/>
<dbReference type="SMART" id="SM00173">
    <property type="entry name" value="RAS"/>
    <property type="match status" value="1"/>
</dbReference>
<sequence>MAVNRQPSIQKSRKLVVVGDGMSGKTCLLFAFKNDEFSSDHVPTIFDTYVAEIEVDGKTVDLALFDTAGQEDFDRLRPLSYPDTNVILMCFSIDNPVSVASITEKWIPEVRHFCGKCPIILVACKSDLRNDSQVIAKLKERNEKPVTTETGKQLATQIKADAYMECSAKTHEGIHELFLLAARLSFKKRNNKNKVKCNLL</sequence>
<dbReference type="EMBL" id="CAJOAY010001302">
    <property type="protein sequence ID" value="CAF3824546.1"/>
    <property type="molecule type" value="Genomic_DNA"/>
</dbReference>
<dbReference type="InterPro" id="IPR003578">
    <property type="entry name" value="Small_GTPase_Rho"/>
</dbReference>
<keyword evidence="3" id="KW-0342">GTP-binding</keyword>
<dbReference type="GO" id="GO:0003924">
    <property type="term" value="F:GTPase activity"/>
    <property type="evidence" value="ECO:0007669"/>
    <property type="project" value="InterPro"/>
</dbReference>
<evidence type="ECO:0000313" key="8">
    <source>
        <dbReference type="Proteomes" id="UP000663868"/>
    </source>
</evidence>
<dbReference type="Proteomes" id="UP000663891">
    <property type="component" value="Unassembled WGS sequence"/>
</dbReference>
<dbReference type="Proteomes" id="UP000663860">
    <property type="component" value="Unassembled WGS sequence"/>
</dbReference>
<dbReference type="NCBIfam" id="TIGR00231">
    <property type="entry name" value="small_GTP"/>
    <property type="match status" value="1"/>
</dbReference>
<dbReference type="PROSITE" id="PS51420">
    <property type="entry name" value="RHO"/>
    <property type="match status" value="1"/>
</dbReference>
<comment type="caution">
    <text evidence="6">The sequence shown here is derived from an EMBL/GenBank/DDBJ whole genome shotgun (WGS) entry which is preliminary data.</text>
</comment>
<dbReference type="AlphaFoldDB" id="A0A818XKR5"/>
<dbReference type="FunFam" id="3.40.50.300:FF:001179">
    <property type="entry name" value="Rho family GTPase"/>
    <property type="match status" value="1"/>
</dbReference>
<dbReference type="SUPFAM" id="SSF52540">
    <property type="entry name" value="P-loop containing nucleoside triphosphate hydrolases"/>
    <property type="match status" value="1"/>
</dbReference>
<dbReference type="CDD" id="cd00157">
    <property type="entry name" value="Rho"/>
    <property type="match status" value="1"/>
</dbReference>
<dbReference type="EMBL" id="CAJNON010000136">
    <property type="protein sequence ID" value="CAF1017750.1"/>
    <property type="molecule type" value="Genomic_DNA"/>
</dbReference>
<dbReference type="GO" id="GO:0007264">
    <property type="term" value="P:small GTPase-mediated signal transduction"/>
    <property type="evidence" value="ECO:0007669"/>
    <property type="project" value="InterPro"/>
</dbReference>
<protein>
    <submittedName>
        <fullName evidence="6">Uncharacterized protein</fullName>
    </submittedName>
</protein>
<evidence type="ECO:0000313" key="4">
    <source>
        <dbReference type="EMBL" id="CAF1011644.1"/>
    </source>
</evidence>
<evidence type="ECO:0000313" key="5">
    <source>
        <dbReference type="EMBL" id="CAF1017750.1"/>
    </source>
</evidence>
<dbReference type="PROSITE" id="PS51421">
    <property type="entry name" value="RAS"/>
    <property type="match status" value="1"/>
</dbReference>
<dbReference type="PRINTS" id="PR00449">
    <property type="entry name" value="RASTRNSFRMNG"/>
</dbReference>
<name>A0A818XKR5_9BILA</name>
<dbReference type="SMART" id="SM00174">
    <property type="entry name" value="RHO"/>
    <property type="match status" value="1"/>
</dbReference>